<evidence type="ECO:0000256" key="2">
    <source>
        <dbReference type="ARBA" id="ARBA00022692"/>
    </source>
</evidence>
<organism evidence="7">
    <name type="scientific">Cladocopium goreaui</name>
    <dbReference type="NCBI Taxonomy" id="2562237"/>
    <lineage>
        <taxon>Eukaryota</taxon>
        <taxon>Sar</taxon>
        <taxon>Alveolata</taxon>
        <taxon>Dinophyceae</taxon>
        <taxon>Suessiales</taxon>
        <taxon>Symbiodiniaceae</taxon>
        <taxon>Cladocopium</taxon>
    </lineage>
</organism>
<gene>
    <name evidence="7" type="ORF">C1SCF055_LOCUS14603</name>
</gene>
<dbReference type="GO" id="GO:0016020">
    <property type="term" value="C:membrane"/>
    <property type="evidence" value="ECO:0007669"/>
    <property type="project" value="UniProtKB-SubCell"/>
</dbReference>
<feature type="transmembrane region" description="Helical" evidence="6">
    <location>
        <begin position="363"/>
        <end position="384"/>
    </location>
</feature>
<feature type="transmembrane region" description="Helical" evidence="6">
    <location>
        <begin position="175"/>
        <end position="192"/>
    </location>
</feature>
<feature type="transmembrane region" description="Helical" evidence="6">
    <location>
        <begin position="293"/>
        <end position="311"/>
    </location>
</feature>
<evidence type="ECO:0000313" key="7">
    <source>
        <dbReference type="EMBL" id="CAI3987320.1"/>
    </source>
</evidence>
<evidence type="ECO:0000256" key="3">
    <source>
        <dbReference type="ARBA" id="ARBA00022989"/>
    </source>
</evidence>
<dbReference type="EMBL" id="CAMXCT030001155">
    <property type="protein sequence ID" value="CAL4774632.1"/>
    <property type="molecule type" value="Genomic_DNA"/>
</dbReference>
<dbReference type="EMBL" id="CAMXCT010001155">
    <property type="protein sequence ID" value="CAI3987320.1"/>
    <property type="molecule type" value="Genomic_DNA"/>
</dbReference>
<keyword evidence="2 6" id="KW-0812">Transmembrane</keyword>
<name>A0A9P1FUJ0_9DINO</name>
<feature type="transmembrane region" description="Helical" evidence="6">
    <location>
        <begin position="649"/>
        <end position="667"/>
    </location>
</feature>
<keyword evidence="9" id="KW-1185">Reference proteome</keyword>
<feature type="transmembrane region" description="Helical" evidence="6">
    <location>
        <begin position="120"/>
        <end position="140"/>
    </location>
</feature>
<protein>
    <submittedName>
        <fullName evidence="7">Uncharacterized protein</fullName>
    </submittedName>
</protein>
<comment type="caution">
    <text evidence="7">The sequence shown here is derived from an EMBL/GenBank/DDBJ whole genome shotgun (WGS) entry which is preliminary data.</text>
</comment>
<feature type="region of interest" description="Disordered" evidence="5">
    <location>
        <begin position="1"/>
        <end position="35"/>
    </location>
</feature>
<evidence type="ECO:0000313" key="9">
    <source>
        <dbReference type="Proteomes" id="UP001152797"/>
    </source>
</evidence>
<evidence type="ECO:0000313" key="8">
    <source>
        <dbReference type="EMBL" id="CAL1140695.1"/>
    </source>
</evidence>
<evidence type="ECO:0000256" key="6">
    <source>
        <dbReference type="SAM" id="Phobius"/>
    </source>
</evidence>
<evidence type="ECO:0000256" key="5">
    <source>
        <dbReference type="SAM" id="MobiDB-lite"/>
    </source>
</evidence>
<dbReference type="OrthoDB" id="444385at2759"/>
<dbReference type="Proteomes" id="UP001152797">
    <property type="component" value="Unassembled WGS sequence"/>
</dbReference>
<evidence type="ECO:0000256" key="4">
    <source>
        <dbReference type="ARBA" id="ARBA00023136"/>
    </source>
</evidence>
<accession>A0A9P1FUJ0</accession>
<dbReference type="EMBL" id="CAMXCT020001155">
    <property type="protein sequence ID" value="CAL1140695.1"/>
    <property type="molecule type" value="Genomic_DNA"/>
</dbReference>
<dbReference type="Pfam" id="PF03619">
    <property type="entry name" value="Solute_trans_a"/>
    <property type="match status" value="1"/>
</dbReference>
<keyword evidence="3 6" id="KW-1133">Transmembrane helix</keyword>
<dbReference type="InterPro" id="IPR005178">
    <property type="entry name" value="Ostalpha/TMEM184C"/>
</dbReference>
<reference evidence="8" key="2">
    <citation type="submission" date="2024-04" db="EMBL/GenBank/DDBJ databases">
        <authorList>
            <person name="Chen Y."/>
            <person name="Shah S."/>
            <person name="Dougan E. K."/>
            <person name="Thang M."/>
            <person name="Chan C."/>
        </authorList>
    </citation>
    <scope>NUCLEOTIDE SEQUENCE [LARGE SCALE GENOMIC DNA]</scope>
</reference>
<proteinExistence type="predicted"/>
<comment type="subcellular location">
    <subcellularLocation>
        <location evidence="1">Membrane</location>
        <topology evidence="1">Multi-pass membrane protein</topology>
    </subcellularLocation>
</comment>
<feature type="compositionally biased region" description="Basic residues" evidence="5">
    <location>
        <begin position="23"/>
        <end position="35"/>
    </location>
</feature>
<feature type="transmembrane region" description="Helical" evidence="6">
    <location>
        <begin position="623"/>
        <end position="643"/>
    </location>
</feature>
<keyword evidence="4 6" id="KW-0472">Membrane</keyword>
<sequence length="776" mass="86729">MAYVPPSDPTILQVNSFSADGKGRKKKKKISDKKKLQKAVDQEQVEWQTSELNNVASGSLSFNRSGTRSWGIDLFMRLTAYDDVVTWLRELPELPELPGDIRGKPHEEHTFETHDRTLRILILPLFYGVMSCQGVVRMWGISVNNSADSHHFKSFGLRKQFLQDSYDASFWLGDLYESYALFTFGLIVLEYLSQRLRRGMLNAHDMIKTNTIPKPDSFTEMSDSFRVLLGQTKGLTILGIKLFCATCAGQAIYGVSLNCAAYYHFKESIFGTGCHTQQPGMLQTEKVRQMVHYLFYGAGFIASFAAIGNLVEVERGFRAHLHEFRPIWKFLGTKIIVTIAFLQSMALAACPPFCWWSYTRANLLYASLLCIECFLISILHLYAWSADESWFSVYTPLTDERHVGISAQTRLLNPLGSAGTLTGSTPCIASQNLSIDVEARDASNKQHASAAKELYFDDEEPGASVLLQTSLLLDRTPMSSHQSLASGTILFDPNDQTFEAAEQRKFRLSLAISSAMLTLAVSCLLCRRCAFVDEHEKRHQTDCYGLCPCLVRGDVPESDLHSWEMSGKDIFGSCPGCLPFPRDLTARQWTWRLAEINVWIQLAATAYEVHRCLLLPRAVLKDLQLTFACVMLAATLSAAWWVHRRAVGMLIQYVFCAMVTKALYVAAKYAVMSGFITACSLKQISFEGCQPKGTLATCLLDNTCTQAMLDKVSGCEAPGVDTCASLHYSFPETGQGIRVFIHDILDILLFLFGIVPSPQKTILKNDPLIAFMKSGF</sequence>
<evidence type="ECO:0000256" key="1">
    <source>
        <dbReference type="ARBA" id="ARBA00004141"/>
    </source>
</evidence>
<dbReference type="AlphaFoldDB" id="A0A9P1FUJ0"/>
<feature type="transmembrane region" description="Helical" evidence="6">
    <location>
        <begin position="331"/>
        <end position="356"/>
    </location>
</feature>
<reference evidence="7" key="1">
    <citation type="submission" date="2022-10" db="EMBL/GenBank/DDBJ databases">
        <authorList>
            <person name="Chen Y."/>
            <person name="Dougan E. K."/>
            <person name="Chan C."/>
            <person name="Rhodes N."/>
            <person name="Thang M."/>
        </authorList>
    </citation>
    <scope>NUCLEOTIDE SEQUENCE</scope>
</reference>